<dbReference type="SMART" id="SM00754">
    <property type="entry name" value="CHRD"/>
    <property type="match status" value="3"/>
</dbReference>
<name>A0A128EVC4_9GAMM</name>
<dbReference type="AlphaFoldDB" id="A0A128EVC4"/>
<evidence type="ECO:0000259" key="2">
    <source>
        <dbReference type="PROSITE" id="PS50933"/>
    </source>
</evidence>
<keyword evidence="1" id="KW-0732">Signal</keyword>
<dbReference type="RefSeq" id="WP_062660980.1">
    <property type="nucleotide sequence ID" value="NZ_FIZX01000001.1"/>
</dbReference>
<dbReference type="STRING" id="1796497.GCE9029_00628"/>
<feature type="signal peptide" evidence="1">
    <location>
        <begin position="1"/>
        <end position="19"/>
    </location>
</feature>
<dbReference type="PROSITE" id="PS51257">
    <property type="entry name" value="PROKAR_LIPOPROTEIN"/>
    <property type="match status" value="1"/>
</dbReference>
<evidence type="ECO:0000256" key="1">
    <source>
        <dbReference type="SAM" id="SignalP"/>
    </source>
</evidence>
<feature type="domain" description="CHRD" evidence="2">
    <location>
        <begin position="20"/>
        <end position="147"/>
    </location>
</feature>
<feature type="chain" id="PRO_5007281726" evidence="1">
    <location>
        <begin position="20"/>
        <end position="386"/>
    </location>
</feature>
<organism evidence="3 4">
    <name type="scientific">Grimontia celer</name>
    <dbReference type="NCBI Taxonomy" id="1796497"/>
    <lineage>
        <taxon>Bacteria</taxon>
        <taxon>Pseudomonadati</taxon>
        <taxon>Pseudomonadota</taxon>
        <taxon>Gammaproteobacteria</taxon>
        <taxon>Vibrionales</taxon>
        <taxon>Vibrionaceae</taxon>
        <taxon>Grimontia</taxon>
    </lineage>
</organism>
<dbReference type="EMBL" id="FIZX01000001">
    <property type="protein sequence ID" value="CZF78115.1"/>
    <property type="molecule type" value="Genomic_DNA"/>
</dbReference>
<dbReference type="Pfam" id="PF07452">
    <property type="entry name" value="CHRD"/>
    <property type="match status" value="3"/>
</dbReference>
<sequence length="386" mass="41643">MKKLVVLMAVFLLSACGFEATQTYHLTLSGSQAVPLNDSELSTKARVQLDEKRKKLRARLYIDGIEDFKFAHIHSGGIGDTGGVEYAFETPKKHKWKHGEKRYLVVRENGLSYAEVEALKSGDWYINVHTDEVPSGEVRAQIVPKTITILSFKADGSQQVPSVATDASGQGYLAYNSVEETLNLRVNSQGIEDAVAAHIHTGRVGSNGGVLVVLDQNAEDPNVWTAPEDTSLSAEMFEDMLSGAFYTNFHTLANPPGEIRGQIFSPDYSIYSFPLSGDQEVPPVTTDASGDGYALLNDVNGNLDLRVVTQGVEDAVAAHIHQGVAGTNGGVVVGLEQSADDVNVWQTPVDTTLTDEQKAMFQSGGHYVNVHTPAVGSGEIRGQIEP</sequence>
<proteinExistence type="predicted"/>
<keyword evidence="4" id="KW-1185">Reference proteome</keyword>
<feature type="domain" description="CHRD" evidence="2">
    <location>
        <begin position="267"/>
        <end position="386"/>
    </location>
</feature>
<dbReference type="OrthoDB" id="9783299at2"/>
<evidence type="ECO:0000313" key="4">
    <source>
        <dbReference type="Proteomes" id="UP000071641"/>
    </source>
</evidence>
<evidence type="ECO:0000313" key="3">
    <source>
        <dbReference type="EMBL" id="CZF78115.1"/>
    </source>
</evidence>
<protein>
    <submittedName>
        <fullName evidence="3">CHRD domain protein</fullName>
    </submittedName>
</protein>
<accession>A0A128EVC4</accession>
<dbReference type="PROSITE" id="PS50933">
    <property type="entry name" value="CHRD"/>
    <property type="match status" value="2"/>
</dbReference>
<dbReference type="InterPro" id="IPR010895">
    <property type="entry name" value="CHRD"/>
</dbReference>
<gene>
    <name evidence="3" type="ORF">GCE9029_00628</name>
</gene>
<reference evidence="4" key="1">
    <citation type="submission" date="2016-02" db="EMBL/GenBank/DDBJ databases">
        <authorList>
            <person name="Rodrigo-Torres Lidia"/>
            <person name="Arahal R.David."/>
        </authorList>
    </citation>
    <scope>NUCLEOTIDE SEQUENCE [LARGE SCALE GENOMIC DNA]</scope>
    <source>
        <strain evidence="4">CECT 9029</strain>
    </source>
</reference>
<dbReference type="Proteomes" id="UP000071641">
    <property type="component" value="Unassembled WGS sequence"/>
</dbReference>